<evidence type="ECO:0000313" key="3">
    <source>
        <dbReference type="Proteomes" id="UP000499080"/>
    </source>
</evidence>
<accession>A0A4Y2NK69</accession>
<feature type="compositionally biased region" description="Basic residues" evidence="1">
    <location>
        <begin position="181"/>
        <end position="194"/>
    </location>
</feature>
<feature type="region of interest" description="Disordered" evidence="1">
    <location>
        <begin position="25"/>
        <end position="44"/>
    </location>
</feature>
<name>A0A4Y2NK69_ARAVE</name>
<protein>
    <submittedName>
        <fullName evidence="2">Uncharacterized protein</fullName>
    </submittedName>
</protein>
<sequence length="194" mass="21681">MSLPLASKSAKFLLNQESFQLVNLTSTPSSGRQRSSSTSPIQPSSTSIVSAIYNCPPIVKDVPIQDLLQNLRNIINGGTTTTTRGDNSKYKAHMSIEIASELTKLVETLKRRFQMQQDSQPIIPPPAHKDTADIGIHTKIDTTTIETRTEPKEMNLTYAEATEKNQTHPIPKPCSSTQTRTQRKRIWSNYSKRN</sequence>
<comment type="caution">
    <text evidence="2">The sequence shown here is derived from an EMBL/GenBank/DDBJ whole genome shotgun (WGS) entry which is preliminary data.</text>
</comment>
<proteinExistence type="predicted"/>
<reference evidence="2 3" key="1">
    <citation type="journal article" date="2019" name="Sci. Rep.">
        <title>Orb-weaving spider Araneus ventricosus genome elucidates the spidroin gene catalogue.</title>
        <authorList>
            <person name="Kono N."/>
            <person name="Nakamura H."/>
            <person name="Ohtoshi R."/>
            <person name="Moran D.A.P."/>
            <person name="Shinohara A."/>
            <person name="Yoshida Y."/>
            <person name="Fujiwara M."/>
            <person name="Mori M."/>
            <person name="Tomita M."/>
            <person name="Arakawa K."/>
        </authorList>
    </citation>
    <scope>NUCLEOTIDE SEQUENCE [LARGE SCALE GENOMIC DNA]</scope>
</reference>
<feature type="region of interest" description="Disordered" evidence="1">
    <location>
        <begin position="161"/>
        <end position="194"/>
    </location>
</feature>
<keyword evidence="3" id="KW-1185">Reference proteome</keyword>
<gene>
    <name evidence="2" type="ORF">AVEN_224033_1</name>
</gene>
<organism evidence="2 3">
    <name type="scientific">Araneus ventricosus</name>
    <name type="common">Orbweaver spider</name>
    <name type="synonym">Epeira ventricosa</name>
    <dbReference type="NCBI Taxonomy" id="182803"/>
    <lineage>
        <taxon>Eukaryota</taxon>
        <taxon>Metazoa</taxon>
        <taxon>Ecdysozoa</taxon>
        <taxon>Arthropoda</taxon>
        <taxon>Chelicerata</taxon>
        <taxon>Arachnida</taxon>
        <taxon>Araneae</taxon>
        <taxon>Araneomorphae</taxon>
        <taxon>Entelegynae</taxon>
        <taxon>Araneoidea</taxon>
        <taxon>Araneidae</taxon>
        <taxon>Araneus</taxon>
    </lineage>
</organism>
<dbReference type="AlphaFoldDB" id="A0A4Y2NK69"/>
<dbReference type="Proteomes" id="UP000499080">
    <property type="component" value="Unassembled WGS sequence"/>
</dbReference>
<evidence type="ECO:0000256" key="1">
    <source>
        <dbReference type="SAM" id="MobiDB-lite"/>
    </source>
</evidence>
<dbReference type="EMBL" id="BGPR01009124">
    <property type="protein sequence ID" value="GBN38126.1"/>
    <property type="molecule type" value="Genomic_DNA"/>
</dbReference>
<evidence type="ECO:0000313" key="2">
    <source>
        <dbReference type="EMBL" id="GBN38126.1"/>
    </source>
</evidence>